<dbReference type="EMBL" id="LAZR01044043">
    <property type="protein sequence ID" value="KKL05609.1"/>
    <property type="molecule type" value="Genomic_DNA"/>
</dbReference>
<dbReference type="InterPro" id="IPR036412">
    <property type="entry name" value="HAD-like_sf"/>
</dbReference>
<dbReference type="AlphaFoldDB" id="A0A0F9A7R7"/>
<dbReference type="GO" id="GO:0005829">
    <property type="term" value="C:cytosol"/>
    <property type="evidence" value="ECO:0007669"/>
    <property type="project" value="TreeGrafter"/>
</dbReference>
<dbReference type="SUPFAM" id="SSF56784">
    <property type="entry name" value="HAD-like"/>
    <property type="match status" value="1"/>
</dbReference>
<dbReference type="InterPro" id="IPR023214">
    <property type="entry name" value="HAD_sf"/>
</dbReference>
<dbReference type="InterPro" id="IPR006439">
    <property type="entry name" value="HAD-SF_hydro_IA"/>
</dbReference>
<dbReference type="PANTHER" id="PTHR43434:SF1">
    <property type="entry name" value="PHOSPHOGLYCOLATE PHOSPHATASE"/>
    <property type="match status" value="1"/>
</dbReference>
<dbReference type="NCBIfam" id="TIGR01549">
    <property type="entry name" value="HAD-SF-IA-v1"/>
    <property type="match status" value="1"/>
</dbReference>
<sequence length="210" mass="23945">MNDIQVIAFDCDGVLFDTKQANMTFYNQILNQFGMPDLTSKQFAYVHMHTIDASLRYLFDDESLCKSAHAYRKKIGYFPFIKLMKIEPDLKPLLKKLKSKYKTAIATNRTDTIGSVLAEHNLEGYFDLVVSARDVAHPKPHPDLLMKILTHFEIEPFQAVYIGDSELDEMASRAAGVFLIAYNNPHLSADYHIQSLKELEVILKGKTEPN</sequence>
<dbReference type="PANTHER" id="PTHR43434">
    <property type="entry name" value="PHOSPHOGLYCOLATE PHOSPHATASE"/>
    <property type="match status" value="1"/>
</dbReference>
<dbReference type="SFLD" id="SFLDG01129">
    <property type="entry name" value="C1.5:_HAD__Beta-PGM__Phosphata"/>
    <property type="match status" value="1"/>
</dbReference>
<accession>A0A0F9A7R7</accession>
<gene>
    <name evidence="1" type="ORF">LCGC14_2604320</name>
</gene>
<evidence type="ECO:0000313" key="1">
    <source>
        <dbReference type="EMBL" id="KKL05609.1"/>
    </source>
</evidence>
<organism evidence="1">
    <name type="scientific">marine sediment metagenome</name>
    <dbReference type="NCBI Taxonomy" id="412755"/>
    <lineage>
        <taxon>unclassified sequences</taxon>
        <taxon>metagenomes</taxon>
        <taxon>ecological metagenomes</taxon>
    </lineage>
</organism>
<dbReference type="InterPro" id="IPR050155">
    <property type="entry name" value="HAD-like_hydrolase_sf"/>
</dbReference>
<dbReference type="InterPro" id="IPR041492">
    <property type="entry name" value="HAD_2"/>
</dbReference>
<name>A0A0F9A7R7_9ZZZZ</name>
<dbReference type="Pfam" id="PF13419">
    <property type="entry name" value="HAD_2"/>
    <property type="match status" value="1"/>
</dbReference>
<reference evidence="1" key="1">
    <citation type="journal article" date="2015" name="Nature">
        <title>Complex archaea that bridge the gap between prokaryotes and eukaryotes.</title>
        <authorList>
            <person name="Spang A."/>
            <person name="Saw J.H."/>
            <person name="Jorgensen S.L."/>
            <person name="Zaremba-Niedzwiedzka K."/>
            <person name="Martijn J."/>
            <person name="Lind A.E."/>
            <person name="van Eijk R."/>
            <person name="Schleper C."/>
            <person name="Guy L."/>
            <person name="Ettema T.J."/>
        </authorList>
    </citation>
    <scope>NUCLEOTIDE SEQUENCE</scope>
</reference>
<dbReference type="Gene3D" id="3.40.50.1000">
    <property type="entry name" value="HAD superfamily/HAD-like"/>
    <property type="match status" value="1"/>
</dbReference>
<dbReference type="PRINTS" id="PR00413">
    <property type="entry name" value="HADHALOGNASE"/>
</dbReference>
<evidence type="ECO:0008006" key="2">
    <source>
        <dbReference type="Google" id="ProtNLM"/>
    </source>
</evidence>
<protein>
    <recommendedName>
        <fullName evidence="2">Beta-phosphoglucomutase</fullName>
    </recommendedName>
</protein>
<dbReference type="GO" id="GO:0006281">
    <property type="term" value="P:DNA repair"/>
    <property type="evidence" value="ECO:0007669"/>
    <property type="project" value="TreeGrafter"/>
</dbReference>
<dbReference type="Gene3D" id="1.10.150.240">
    <property type="entry name" value="Putative phosphatase, domain 2"/>
    <property type="match status" value="1"/>
</dbReference>
<dbReference type="SFLD" id="SFLDS00003">
    <property type="entry name" value="Haloacid_Dehalogenase"/>
    <property type="match status" value="1"/>
</dbReference>
<dbReference type="InterPro" id="IPR023198">
    <property type="entry name" value="PGP-like_dom2"/>
</dbReference>
<comment type="caution">
    <text evidence="1">The sequence shown here is derived from an EMBL/GenBank/DDBJ whole genome shotgun (WGS) entry which is preliminary data.</text>
</comment>
<dbReference type="GO" id="GO:0008967">
    <property type="term" value="F:phosphoglycolate phosphatase activity"/>
    <property type="evidence" value="ECO:0007669"/>
    <property type="project" value="TreeGrafter"/>
</dbReference>
<proteinExistence type="predicted"/>